<accession>A0A918PVU6</accession>
<dbReference type="AlphaFoldDB" id="A0A918PVU6"/>
<reference evidence="1" key="2">
    <citation type="submission" date="2020-09" db="EMBL/GenBank/DDBJ databases">
        <authorList>
            <person name="Sun Q."/>
            <person name="Kim S."/>
        </authorList>
    </citation>
    <scope>NUCLEOTIDE SEQUENCE</scope>
    <source>
        <strain evidence="1">KCTC 32296</strain>
    </source>
</reference>
<dbReference type="EMBL" id="BMZB01000001">
    <property type="protein sequence ID" value="GGZ23859.1"/>
    <property type="molecule type" value="Genomic_DNA"/>
</dbReference>
<comment type="caution">
    <text evidence="1">The sequence shown here is derived from an EMBL/GenBank/DDBJ whole genome shotgun (WGS) entry which is preliminary data.</text>
</comment>
<sequence>MKVTVNCECTPEEARAFLGLPDVAPLNEFLVEQTRASFEKNIHQMQPEELLKTWSGLGVQMQDNFLKLFQMSASAGMSGFPKK</sequence>
<keyword evidence="2" id="KW-1185">Reference proteome</keyword>
<dbReference type="RefSeq" id="WP_189484888.1">
    <property type="nucleotide sequence ID" value="NZ_BMZB01000001.1"/>
</dbReference>
<organism evidence="1 2">
    <name type="scientific">Asticcacaulis endophyticus</name>
    <dbReference type="NCBI Taxonomy" id="1395890"/>
    <lineage>
        <taxon>Bacteria</taxon>
        <taxon>Pseudomonadati</taxon>
        <taxon>Pseudomonadota</taxon>
        <taxon>Alphaproteobacteria</taxon>
        <taxon>Caulobacterales</taxon>
        <taxon>Caulobacteraceae</taxon>
        <taxon>Asticcacaulis</taxon>
    </lineage>
</organism>
<proteinExistence type="predicted"/>
<reference evidence="1" key="1">
    <citation type="journal article" date="2014" name="Int. J. Syst. Evol. Microbiol.">
        <title>Complete genome sequence of Corynebacterium casei LMG S-19264T (=DSM 44701T), isolated from a smear-ripened cheese.</title>
        <authorList>
            <consortium name="US DOE Joint Genome Institute (JGI-PGF)"/>
            <person name="Walter F."/>
            <person name="Albersmeier A."/>
            <person name="Kalinowski J."/>
            <person name="Ruckert C."/>
        </authorList>
    </citation>
    <scope>NUCLEOTIDE SEQUENCE</scope>
    <source>
        <strain evidence="1">KCTC 32296</strain>
    </source>
</reference>
<gene>
    <name evidence="1" type="ORF">GCM10011273_06170</name>
</gene>
<dbReference type="Proteomes" id="UP000662572">
    <property type="component" value="Unassembled WGS sequence"/>
</dbReference>
<dbReference type="Pfam" id="PF20099">
    <property type="entry name" value="DUF6489"/>
    <property type="match status" value="1"/>
</dbReference>
<name>A0A918PVU6_9CAUL</name>
<evidence type="ECO:0000313" key="1">
    <source>
        <dbReference type="EMBL" id="GGZ23859.1"/>
    </source>
</evidence>
<protein>
    <submittedName>
        <fullName evidence="1">Uncharacterized protein</fullName>
    </submittedName>
</protein>
<evidence type="ECO:0000313" key="2">
    <source>
        <dbReference type="Proteomes" id="UP000662572"/>
    </source>
</evidence>
<dbReference type="InterPro" id="IPR045502">
    <property type="entry name" value="DUF6489"/>
</dbReference>